<reference evidence="2" key="1">
    <citation type="journal article" date="2023" name="Front. Plant Sci.">
        <title>Chromosomal-level genome assembly of Melastoma candidum provides insights into trichome evolution.</title>
        <authorList>
            <person name="Zhong Y."/>
            <person name="Wu W."/>
            <person name="Sun C."/>
            <person name="Zou P."/>
            <person name="Liu Y."/>
            <person name="Dai S."/>
            <person name="Zhou R."/>
        </authorList>
    </citation>
    <scope>NUCLEOTIDE SEQUENCE [LARGE SCALE GENOMIC DNA]</scope>
</reference>
<dbReference type="EMBL" id="CM042882">
    <property type="protein sequence ID" value="KAI4383568.1"/>
    <property type="molecule type" value="Genomic_DNA"/>
</dbReference>
<proteinExistence type="predicted"/>
<name>A0ACB9S1Q8_9MYRT</name>
<keyword evidence="2" id="KW-1185">Reference proteome</keyword>
<gene>
    <name evidence="1" type="ORF">MLD38_009391</name>
</gene>
<protein>
    <submittedName>
        <fullName evidence="1">Uncharacterized protein</fullName>
    </submittedName>
</protein>
<evidence type="ECO:0000313" key="1">
    <source>
        <dbReference type="EMBL" id="KAI4383568.1"/>
    </source>
</evidence>
<evidence type="ECO:0000313" key="2">
    <source>
        <dbReference type="Proteomes" id="UP001057402"/>
    </source>
</evidence>
<dbReference type="Proteomes" id="UP001057402">
    <property type="component" value="Chromosome 3"/>
</dbReference>
<comment type="caution">
    <text evidence="1">The sequence shown here is derived from an EMBL/GenBank/DDBJ whole genome shotgun (WGS) entry which is preliminary data.</text>
</comment>
<organism evidence="1 2">
    <name type="scientific">Melastoma candidum</name>
    <dbReference type="NCBI Taxonomy" id="119954"/>
    <lineage>
        <taxon>Eukaryota</taxon>
        <taxon>Viridiplantae</taxon>
        <taxon>Streptophyta</taxon>
        <taxon>Embryophyta</taxon>
        <taxon>Tracheophyta</taxon>
        <taxon>Spermatophyta</taxon>
        <taxon>Magnoliopsida</taxon>
        <taxon>eudicotyledons</taxon>
        <taxon>Gunneridae</taxon>
        <taxon>Pentapetalae</taxon>
        <taxon>rosids</taxon>
        <taxon>malvids</taxon>
        <taxon>Myrtales</taxon>
        <taxon>Melastomataceae</taxon>
        <taxon>Melastomatoideae</taxon>
        <taxon>Melastomateae</taxon>
        <taxon>Melastoma</taxon>
    </lineage>
</organism>
<accession>A0ACB9S1Q8</accession>
<sequence>MDSRCPPVTACLLFALTLFLACAIRTSDGTSEWDLTAICSHTVEKDLCVKFLRSDPRTDSSDPPLLSIVSIELSLKHAQGLLVTFTSFRENSTSAVLAKSYGQCVSNYLVIIDGLNKAYGFSNGKDYDNVIKATPPLSLDSSCENGLPQPSPTAAASKLMLIAISAVSSVAQYVKDAGP</sequence>